<dbReference type="InterPro" id="IPR006158">
    <property type="entry name" value="Cobalamin-bd"/>
</dbReference>
<evidence type="ECO:0000256" key="19">
    <source>
        <dbReference type="PROSITE-ProRule" id="PRU00333"/>
    </source>
</evidence>
<evidence type="ECO:0000259" key="20">
    <source>
        <dbReference type="PROSITE" id="PS50970"/>
    </source>
</evidence>
<evidence type="ECO:0000256" key="11">
    <source>
        <dbReference type="ARBA" id="ARBA00022679"/>
    </source>
</evidence>
<dbReference type="Pfam" id="PF02310">
    <property type="entry name" value="B12-binding"/>
    <property type="match status" value="1"/>
</dbReference>
<keyword evidence="12" id="KW-0949">S-adenosyl-L-methionine</keyword>
<feature type="domain" description="Hcy-binding" evidence="20">
    <location>
        <begin position="1"/>
        <end position="279"/>
    </location>
</feature>
<feature type="domain" description="Pterin-binding" evidence="21">
    <location>
        <begin position="308"/>
        <end position="569"/>
    </location>
</feature>
<dbReference type="PANTHER" id="PTHR45833">
    <property type="entry name" value="METHIONINE SYNTHASE"/>
    <property type="match status" value="1"/>
</dbReference>
<feature type="binding site" evidence="19">
    <location>
        <position position="199"/>
    </location>
    <ligand>
        <name>Zn(2+)</name>
        <dbReference type="ChEBI" id="CHEBI:29105"/>
    </ligand>
</feature>
<evidence type="ECO:0000259" key="21">
    <source>
        <dbReference type="PROSITE" id="PS50972"/>
    </source>
</evidence>
<keyword evidence="9" id="KW-0028">Amino-acid biosynthesis</keyword>
<comment type="catalytic activity">
    <reaction evidence="1">
        <text>(6S)-5-methyl-5,6,7,8-tetrahydrofolate + L-homocysteine = (6S)-5,6,7,8-tetrahydrofolate + L-methionine</text>
        <dbReference type="Rhea" id="RHEA:11172"/>
        <dbReference type="ChEBI" id="CHEBI:18608"/>
        <dbReference type="ChEBI" id="CHEBI:57453"/>
        <dbReference type="ChEBI" id="CHEBI:57844"/>
        <dbReference type="ChEBI" id="CHEBI:58199"/>
        <dbReference type="EC" id="2.1.1.13"/>
    </reaction>
</comment>
<evidence type="ECO:0000256" key="10">
    <source>
        <dbReference type="ARBA" id="ARBA00022628"/>
    </source>
</evidence>
<dbReference type="PIRSF" id="PIRSF037472">
    <property type="entry name" value="DHPS_mtfrase"/>
    <property type="match status" value="1"/>
</dbReference>
<comment type="cofactor">
    <cofactor evidence="2 19">
        <name>Zn(2+)</name>
        <dbReference type="ChEBI" id="CHEBI:29105"/>
    </cofactor>
</comment>
<evidence type="ECO:0000256" key="13">
    <source>
        <dbReference type="ARBA" id="ARBA00022723"/>
    </source>
</evidence>
<evidence type="ECO:0000256" key="16">
    <source>
        <dbReference type="ARBA" id="ARBA00023285"/>
    </source>
</evidence>
<dbReference type="EC" id="2.1.1.13" evidence="6"/>
<comment type="similarity">
    <text evidence="5">Belongs to the vitamin-B12 dependent methionine synthase family.</text>
</comment>
<keyword evidence="8 19" id="KW-0489">Methyltransferase</keyword>
<dbReference type="InterPro" id="IPR036589">
    <property type="entry name" value="HCY_dom_sf"/>
</dbReference>
<dbReference type="Gene3D" id="1.10.1240.10">
    <property type="entry name" value="Methionine synthase domain"/>
    <property type="match status" value="1"/>
</dbReference>
<keyword evidence="13 19" id="KW-0479">Metal-binding</keyword>
<proteinExistence type="inferred from homology"/>
<dbReference type="PANTHER" id="PTHR45833:SF1">
    <property type="entry name" value="METHIONINE SYNTHASE"/>
    <property type="match status" value="1"/>
</dbReference>
<dbReference type="Pfam" id="PF02607">
    <property type="entry name" value="B12-binding_2"/>
    <property type="match status" value="1"/>
</dbReference>
<evidence type="ECO:0000256" key="2">
    <source>
        <dbReference type="ARBA" id="ARBA00001947"/>
    </source>
</evidence>
<keyword evidence="25" id="KW-1185">Reference proteome</keyword>
<name>A0ABS3L8H8_9ENTE</name>
<protein>
    <recommendedName>
        <fullName evidence="7">Methionine synthase</fullName>
        <ecNumber evidence="6">2.1.1.13</ecNumber>
    </recommendedName>
    <alternativeName>
        <fullName evidence="18">5-methyltetrahydrofolate--homocysteine methyltransferase</fullName>
    </alternativeName>
</protein>
<dbReference type="CDD" id="cd02070">
    <property type="entry name" value="corrinoid_protein_B12-BD"/>
    <property type="match status" value="1"/>
</dbReference>
<evidence type="ECO:0000256" key="15">
    <source>
        <dbReference type="ARBA" id="ARBA00023167"/>
    </source>
</evidence>
<keyword evidence="15" id="KW-0486">Methionine biosynthesis</keyword>
<dbReference type="NCBIfam" id="NF005719">
    <property type="entry name" value="PRK07535.1"/>
    <property type="match status" value="1"/>
</dbReference>
<keyword evidence="16" id="KW-0170">Cobalt</keyword>
<dbReference type="Gene3D" id="3.20.20.330">
    <property type="entry name" value="Homocysteine-binding-like domain"/>
    <property type="match status" value="1"/>
</dbReference>
<dbReference type="InterPro" id="IPR000489">
    <property type="entry name" value="Pterin-binding_dom"/>
</dbReference>
<dbReference type="InterPro" id="IPR036724">
    <property type="entry name" value="Cobalamin-bd_sf"/>
</dbReference>
<dbReference type="Pfam" id="PF02574">
    <property type="entry name" value="S-methyl_trans"/>
    <property type="match status" value="1"/>
</dbReference>
<comment type="pathway">
    <text evidence="4">Amino-acid biosynthesis; L-methionine biosynthesis via de novo pathway; L-methionine from L-homocysteine (MetH route): step 1/1.</text>
</comment>
<keyword evidence="10" id="KW-0846">Cobalamin</keyword>
<evidence type="ECO:0000256" key="9">
    <source>
        <dbReference type="ARBA" id="ARBA00022605"/>
    </source>
</evidence>
<dbReference type="InterPro" id="IPR011005">
    <property type="entry name" value="Dihydropteroate_synth-like_sf"/>
</dbReference>
<evidence type="ECO:0000256" key="3">
    <source>
        <dbReference type="ARBA" id="ARBA00001956"/>
    </source>
</evidence>
<evidence type="ECO:0000313" key="24">
    <source>
        <dbReference type="EMBL" id="MBO1305056.1"/>
    </source>
</evidence>
<evidence type="ECO:0000256" key="8">
    <source>
        <dbReference type="ARBA" id="ARBA00022603"/>
    </source>
</evidence>
<keyword evidence="11 19" id="KW-0808">Transferase</keyword>
<dbReference type="RefSeq" id="WP_207672000.1">
    <property type="nucleotide sequence ID" value="NZ_JAFREM010000004.1"/>
</dbReference>
<dbReference type="Gene3D" id="3.20.20.20">
    <property type="entry name" value="Dihydropteroate synthase-like"/>
    <property type="match status" value="1"/>
</dbReference>
<gene>
    <name evidence="24" type="ORF">JZO70_02705</name>
</gene>
<dbReference type="InterPro" id="IPR017215">
    <property type="entry name" value="MetH_bac"/>
</dbReference>
<evidence type="ECO:0000256" key="4">
    <source>
        <dbReference type="ARBA" id="ARBA00005178"/>
    </source>
</evidence>
<evidence type="ECO:0000256" key="14">
    <source>
        <dbReference type="ARBA" id="ARBA00022833"/>
    </source>
</evidence>
<feature type="binding site" evidence="19">
    <location>
        <position position="265"/>
    </location>
    <ligand>
        <name>Zn(2+)</name>
        <dbReference type="ChEBI" id="CHEBI:29105"/>
    </ligand>
</feature>
<evidence type="ECO:0000256" key="1">
    <source>
        <dbReference type="ARBA" id="ARBA00001700"/>
    </source>
</evidence>
<comment type="cofactor">
    <cofactor evidence="3">
        <name>methylcob(III)alamin</name>
        <dbReference type="ChEBI" id="CHEBI:28115"/>
    </cofactor>
</comment>
<comment type="function">
    <text evidence="17">Catalyzes the transfer of a methyl group from methyl-cobalamin to homocysteine, yielding enzyme-bound cob(I)alamin and methionine. Subsequently, remethylates the cofactor using methyltetrahydrofolate.</text>
</comment>
<dbReference type="EMBL" id="JAFREM010000004">
    <property type="protein sequence ID" value="MBO1305056.1"/>
    <property type="molecule type" value="Genomic_DNA"/>
</dbReference>
<dbReference type="SUPFAM" id="SSF82282">
    <property type="entry name" value="Homocysteine S-methyltransferase"/>
    <property type="match status" value="1"/>
</dbReference>
<dbReference type="SMART" id="SM01018">
    <property type="entry name" value="B12-binding_2"/>
    <property type="match status" value="1"/>
</dbReference>
<dbReference type="PROSITE" id="PS50970">
    <property type="entry name" value="HCY"/>
    <property type="match status" value="1"/>
</dbReference>
<dbReference type="InterPro" id="IPR036594">
    <property type="entry name" value="Meth_synthase_dom"/>
</dbReference>
<evidence type="ECO:0000256" key="6">
    <source>
        <dbReference type="ARBA" id="ARBA00012032"/>
    </source>
</evidence>
<accession>A0ABS3L8H8</accession>
<feature type="binding site" evidence="19">
    <location>
        <position position="264"/>
    </location>
    <ligand>
        <name>Zn(2+)</name>
        <dbReference type="ChEBI" id="CHEBI:29105"/>
    </ligand>
</feature>
<dbReference type="Gene3D" id="3.40.50.280">
    <property type="entry name" value="Cobalamin-binding domain"/>
    <property type="match status" value="1"/>
</dbReference>
<dbReference type="InterPro" id="IPR003759">
    <property type="entry name" value="Cbl-bd_cap"/>
</dbReference>
<evidence type="ECO:0000256" key="5">
    <source>
        <dbReference type="ARBA" id="ARBA00010398"/>
    </source>
</evidence>
<organism evidence="24 25">
    <name type="scientific">Candidatus Enterococcus moelleringii</name>
    <dbReference type="NCBI Taxonomy" id="2815325"/>
    <lineage>
        <taxon>Bacteria</taxon>
        <taxon>Bacillati</taxon>
        <taxon>Bacillota</taxon>
        <taxon>Bacilli</taxon>
        <taxon>Lactobacillales</taxon>
        <taxon>Enterococcaceae</taxon>
        <taxon>Enterococcus</taxon>
    </lineage>
</organism>
<dbReference type="SUPFAM" id="SSF52242">
    <property type="entry name" value="Cobalamin (vitamin B12)-binding domain"/>
    <property type="match status" value="1"/>
</dbReference>
<feature type="domain" description="B12-binding N-terminal" evidence="23">
    <location>
        <begin position="575"/>
        <end position="668"/>
    </location>
</feature>
<dbReference type="PROSITE" id="PS51332">
    <property type="entry name" value="B12_BINDING"/>
    <property type="match status" value="1"/>
</dbReference>
<evidence type="ECO:0000259" key="22">
    <source>
        <dbReference type="PROSITE" id="PS51332"/>
    </source>
</evidence>
<sequence length="792" mass="85817">MKILEALKKKQLLFDGAMGTMLQKKGLPVGLEPEYFNLTHPEIVTEIHQAYVAAGADIITTNTFQANRTKLEQDKLPEIINAAIQLAKAAKPKFVAYDMGPIGQLMAPMGTLSFDLAYEMFAEQVIVAEKAGADVVVLETMSDLLETKAAVLAVKENTKLPIFCTMTFQEDGRTFVGTDPLTAVLTLQSLGIDAVGVNCSLGPVELSPVVETILRYAKIPVMVQANAGLPEMEDGQTVYRISVAEYGEAVETLVKKGVQIVGGCCGTTPEFIKELRGIIDRTPVVERQPEIVTAVTSGSQAVILNDRLSLIGERINPTGKKRLKEALRNNELSYLLKEALKQVEAGADILDVNVGLPEIDESHMMQQAVQEIQGIVTVPLQIDSSNIAAIETGARYYNGKPLINSVNGKAESMAEIFPIVKKYGGVVLGLTLDETGIPETAEARLAIAEKIVQTAAEYGIPKEDVMIDPLVLTASAQQEQVQVTLETLRLLRDGLGVLTVAGLSNVSFGLPNRELMNSTFLASAVASGLTTPIVNPLSEVLMNTVRALKVIYNQDHDAAEYIEKSQAMNVVAEAKPAKKQEVSDASDLKTLILKGQKEDTPALTKQLLETKTPLEIVNEFFIPALDEVGGKFERGELFLPQLIQSAEAVQRSQEVLKSYFDAHGQESQSHGKILLATVEGDIHDIGKNIVKMVLENYGFDVIDLGKDVPIETVVERIREGNIQLVGLSALMTTTVQNMKATIQAVKDAGLDASFMVGGAVLNEEYREFVGADYYAKDALESVAIAKKFFGVE</sequence>
<dbReference type="InterPro" id="IPR003726">
    <property type="entry name" value="HCY_dom"/>
</dbReference>
<evidence type="ECO:0000259" key="23">
    <source>
        <dbReference type="PROSITE" id="PS51337"/>
    </source>
</evidence>
<dbReference type="PROSITE" id="PS51337">
    <property type="entry name" value="B12_BINDING_NTER"/>
    <property type="match status" value="1"/>
</dbReference>
<evidence type="ECO:0000256" key="7">
    <source>
        <dbReference type="ARBA" id="ARBA00013998"/>
    </source>
</evidence>
<dbReference type="PROSITE" id="PS50972">
    <property type="entry name" value="PTERIN_BINDING"/>
    <property type="match status" value="1"/>
</dbReference>
<comment type="caution">
    <text evidence="24">The sequence shown here is derived from an EMBL/GenBank/DDBJ whole genome shotgun (WGS) entry which is preliminary data.</text>
</comment>
<evidence type="ECO:0000256" key="18">
    <source>
        <dbReference type="ARBA" id="ARBA00031040"/>
    </source>
</evidence>
<dbReference type="InterPro" id="IPR050554">
    <property type="entry name" value="Met_Synthase/Corrinoid"/>
</dbReference>
<reference evidence="24 25" key="1">
    <citation type="submission" date="2021-03" db="EMBL/GenBank/DDBJ databases">
        <title>Enterococcal diversity collection.</title>
        <authorList>
            <person name="Gilmore M.S."/>
            <person name="Schwartzman J."/>
            <person name="Van Tyne D."/>
            <person name="Martin M."/>
            <person name="Earl A.M."/>
            <person name="Manson A.L."/>
            <person name="Straub T."/>
            <person name="Salamzade R."/>
            <person name="Saavedra J."/>
            <person name="Lebreton F."/>
            <person name="Prichula J."/>
            <person name="Schaufler K."/>
            <person name="Gaca A."/>
            <person name="Sgardioli B."/>
            <person name="Wagenaar J."/>
            <person name="Strong T."/>
        </authorList>
    </citation>
    <scope>NUCLEOTIDE SEQUENCE [LARGE SCALE GENOMIC DNA]</scope>
    <source>
        <strain evidence="24 25">669A</strain>
    </source>
</reference>
<dbReference type="SUPFAM" id="SSF47644">
    <property type="entry name" value="Methionine synthase domain"/>
    <property type="match status" value="1"/>
</dbReference>
<evidence type="ECO:0000313" key="25">
    <source>
        <dbReference type="Proteomes" id="UP000664601"/>
    </source>
</evidence>
<evidence type="ECO:0000256" key="12">
    <source>
        <dbReference type="ARBA" id="ARBA00022691"/>
    </source>
</evidence>
<feature type="domain" description="B12-binding" evidence="22">
    <location>
        <begin position="670"/>
        <end position="792"/>
    </location>
</feature>
<dbReference type="SUPFAM" id="SSF51717">
    <property type="entry name" value="Dihydropteroate synthetase-like"/>
    <property type="match status" value="1"/>
</dbReference>
<keyword evidence="14 19" id="KW-0862">Zinc</keyword>
<evidence type="ECO:0000256" key="17">
    <source>
        <dbReference type="ARBA" id="ARBA00025552"/>
    </source>
</evidence>
<dbReference type="Pfam" id="PF00809">
    <property type="entry name" value="Pterin_bind"/>
    <property type="match status" value="1"/>
</dbReference>
<dbReference type="Proteomes" id="UP000664601">
    <property type="component" value="Unassembled WGS sequence"/>
</dbReference>